<name>A0ACB7J6R8_PLECO</name>
<dbReference type="EMBL" id="WQMT02000002">
    <property type="protein sequence ID" value="KAG9225724.1"/>
    <property type="molecule type" value="Genomic_DNA"/>
</dbReference>
<accession>A0ACB7J6R8</accession>
<keyword evidence="2" id="KW-1185">Reference proteome</keyword>
<organism evidence="1 2">
    <name type="scientific">Pleurotus cornucopiae</name>
    <name type="common">Cornucopia mushroom</name>
    <dbReference type="NCBI Taxonomy" id="5321"/>
    <lineage>
        <taxon>Eukaryota</taxon>
        <taxon>Fungi</taxon>
        <taxon>Dikarya</taxon>
        <taxon>Basidiomycota</taxon>
        <taxon>Agaricomycotina</taxon>
        <taxon>Agaricomycetes</taxon>
        <taxon>Agaricomycetidae</taxon>
        <taxon>Agaricales</taxon>
        <taxon>Pleurotineae</taxon>
        <taxon>Pleurotaceae</taxon>
        <taxon>Pleurotus</taxon>
    </lineage>
</organism>
<comment type="caution">
    <text evidence="1">The sequence shown here is derived from an EMBL/GenBank/DDBJ whole genome shotgun (WGS) entry which is preliminary data.</text>
</comment>
<proteinExistence type="predicted"/>
<evidence type="ECO:0000313" key="1">
    <source>
        <dbReference type="EMBL" id="KAG9225724.1"/>
    </source>
</evidence>
<reference evidence="1 2" key="1">
    <citation type="journal article" date="2021" name="Appl. Environ. Microbiol.">
        <title>Genetic linkage and physical mapping for an oyster mushroom Pleurotus cornucopiae and QTL analysis for the trait cap color.</title>
        <authorList>
            <person name="Zhang Y."/>
            <person name="Gao W."/>
            <person name="Sonnenberg A."/>
            <person name="Chen Q."/>
            <person name="Zhang J."/>
            <person name="Huang C."/>
        </authorList>
    </citation>
    <scope>NUCLEOTIDE SEQUENCE [LARGE SCALE GENOMIC DNA]</scope>
    <source>
        <strain evidence="1">CCMSSC00406</strain>
    </source>
</reference>
<protein>
    <submittedName>
        <fullName evidence="1">Uncharacterized protein</fullName>
    </submittedName>
</protein>
<gene>
    <name evidence="1" type="ORF">CCMSSC00406_0009321</name>
</gene>
<sequence length="200" mass="21982">MYTNNPYAQAGWPNAANRGGRSSNEPPASTFGALPYYVPPSQTNTLFFQFTSFSPDIMNCTVLGPQNQPYFRVITDTPTPGFSVLQNGQGKNFAFIEWRSHPLIDMKGVVPKQRIGDWIPLSSDKKYRTMRIGDKQYAWVPNGQYISLTTVGNGPPEILAKVSSNSGVVFLEVTSQAINLGLLEASVVVTLLLMCGRNVD</sequence>
<dbReference type="Proteomes" id="UP000824881">
    <property type="component" value="Unassembled WGS sequence"/>
</dbReference>
<evidence type="ECO:0000313" key="2">
    <source>
        <dbReference type="Proteomes" id="UP000824881"/>
    </source>
</evidence>